<gene>
    <name evidence="2" type="ORF">SAMN06264855_11168</name>
</gene>
<feature type="region of interest" description="Disordered" evidence="1">
    <location>
        <begin position="223"/>
        <end position="268"/>
    </location>
</feature>
<feature type="region of interest" description="Disordered" evidence="1">
    <location>
        <begin position="104"/>
        <end position="123"/>
    </location>
</feature>
<dbReference type="Proteomes" id="UP000198397">
    <property type="component" value="Unassembled WGS sequence"/>
</dbReference>
<feature type="compositionally biased region" description="Basic and acidic residues" evidence="1">
    <location>
        <begin position="223"/>
        <end position="238"/>
    </location>
</feature>
<evidence type="ECO:0000256" key="1">
    <source>
        <dbReference type="SAM" id="MobiDB-lite"/>
    </source>
</evidence>
<dbReference type="SUPFAM" id="SSF56801">
    <property type="entry name" value="Acetyl-CoA synthetase-like"/>
    <property type="match status" value="1"/>
</dbReference>
<dbReference type="OrthoDB" id="205088at2157"/>
<protein>
    <submittedName>
        <fullName evidence="2">AMP-binding enzyme</fullName>
    </submittedName>
</protein>
<organism evidence="2 3">
    <name type="scientific">Halorubrum vacuolatum</name>
    <name type="common">Natronobacterium vacuolatum</name>
    <dbReference type="NCBI Taxonomy" id="63740"/>
    <lineage>
        <taxon>Archaea</taxon>
        <taxon>Methanobacteriati</taxon>
        <taxon>Methanobacteriota</taxon>
        <taxon>Stenosarchaea group</taxon>
        <taxon>Halobacteria</taxon>
        <taxon>Halobacteriales</taxon>
        <taxon>Haloferacaceae</taxon>
        <taxon>Halorubrum</taxon>
    </lineage>
</organism>
<evidence type="ECO:0000313" key="3">
    <source>
        <dbReference type="Proteomes" id="UP000198397"/>
    </source>
</evidence>
<sequence>MNVVGDLLTRDRRSRAIALVTATGSERSYHDLITNAYKSANVLRYLGAREGSTVAIDPDPGIHSITAFLGAARLGARVRFDPAEGVAAGDRIVFVPVGDEERYHPDPGTNLVTYGGPPTRPETTHWEKELWSENPGTPPATVGADDPLFVMSARETDETTSHEEREVSHATAIEAADRVVTAHDLTADSRVVLRTSLVHPGAVVAGVLAPLVAGGSVVLTASERTKNGGEKDRQRRGDLAVVADPEADGSMGSQTVPEPRRVTPPPLW</sequence>
<dbReference type="InterPro" id="IPR042099">
    <property type="entry name" value="ANL_N_sf"/>
</dbReference>
<dbReference type="Gene3D" id="3.40.50.12780">
    <property type="entry name" value="N-terminal domain of ligase-like"/>
    <property type="match status" value="1"/>
</dbReference>
<dbReference type="AlphaFoldDB" id="A0A238WZ85"/>
<keyword evidence="3" id="KW-1185">Reference proteome</keyword>
<reference evidence="2 3" key="1">
    <citation type="submission" date="2017-06" db="EMBL/GenBank/DDBJ databases">
        <authorList>
            <person name="Kim H.J."/>
            <person name="Triplett B.A."/>
        </authorList>
    </citation>
    <scope>NUCLEOTIDE SEQUENCE [LARGE SCALE GENOMIC DNA]</scope>
    <source>
        <strain evidence="2 3">DSM 8800</strain>
    </source>
</reference>
<accession>A0A238WZ85</accession>
<dbReference type="EMBL" id="FZNQ01000011">
    <property type="protein sequence ID" value="SNR51681.1"/>
    <property type="molecule type" value="Genomic_DNA"/>
</dbReference>
<proteinExistence type="predicted"/>
<dbReference type="RefSeq" id="WP_089385127.1">
    <property type="nucleotide sequence ID" value="NZ_FZNQ01000011.1"/>
</dbReference>
<name>A0A238WZ85_HALVU</name>
<evidence type="ECO:0000313" key="2">
    <source>
        <dbReference type="EMBL" id="SNR51681.1"/>
    </source>
</evidence>